<evidence type="ECO:0000313" key="2">
    <source>
        <dbReference type="EMBL" id="NER11633.1"/>
    </source>
</evidence>
<keyword evidence="1" id="KW-1133">Transmembrane helix</keyword>
<evidence type="ECO:0000256" key="1">
    <source>
        <dbReference type="SAM" id="Phobius"/>
    </source>
</evidence>
<sequence length="153" mass="17390">MEYKHTQYCYPVVLLTLAVLLLFVWMYITAAAEPPSYDSGNNLAVTVAMILILLFLSSFVSFTVMIDGNYACITFGLGLSRKKFLLREIAAVKTVQNSWHRGWGSRIWSQPRTWLYAVTCANTVELTFKNGKTYRIGSDEPKILERNILHSIS</sequence>
<keyword evidence="1" id="KW-0472">Membrane</keyword>
<gene>
    <name evidence="2" type="ORF">GWK09_13965</name>
</gene>
<dbReference type="RefSeq" id="WP_163694090.1">
    <property type="nucleotide sequence ID" value="NZ_FXTW01000005.1"/>
</dbReference>
<dbReference type="AlphaFoldDB" id="A0A6P0UKQ0"/>
<feature type="transmembrane region" description="Helical" evidence="1">
    <location>
        <begin position="12"/>
        <end position="32"/>
    </location>
</feature>
<organism evidence="2 3">
    <name type="scientific">Muriicola jejuensis</name>
    <dbReference type="NCBI Taxonomy" id="504488"/>
    <lineage>
        <taxon>Bacteria</taxon>
        <taxon>Pseudomonadati</taxon>
        <taxon>Bacteroidota</taxon>
        <taxon>Flavobacteriia</taxon>
        <taxon>Flavobacteriales</taxon>
        <taxon>Flavobacteriaceae</taxon>
        <taxon>Muriicola</taxon>
    </lineage>
</organism>
<feature type="transmembrane region" description="Helical" evidence="1">
    <location>
        <begin position="44"/>
        <end position="77"/>
    </location>
</feature>
<dbReference type="Proteomes" id="UP000468443">
    <property type="component" value="Unassembled WGS sequence"/>
</dbReference>
<evidence type="ECO:0000313" key="3">
    <source>
        <dbReference type="Proteomes" id="UP000468443"/>
    </source>
</evidence>
<comment type="caution">
    <text evidence="2">The sequence shown here is derived from an EMBL/GenBank/DDBJ whole genome shotgun (WGS) entry which is preliminary data.</text>
</comment>
<name>A0A6P0UKQ0_9FLAO</name>
<dbReference type="EMBL" id="JAABOP010000006">
    <property type="protein sequence ID" value="NER11633.1"/>
    <property type="molecule type" value="Genomic_DNA"/>
</dbReference>
<keyword evidence="3" id="KW-1185">Reference proteome</keyword>
<protein>
    <submittedName>
        <fullName evidence="2">Uncharacterized protein</fullName>
    </submittedName>
</protein>
<reference evidence="2 3" key="1">
    <citation type="submission" date="2020-01" db="EMBL/GenBank/DDBJ databases">
        <title>Muriicola jejuensis KCTC 22299.</title>
        <authorList>
            <person name="Wang G."/>
        </authorList>
    </citation>
    <scope>NUCLEOTIDE SEQUENCE [LARGE SCALE GENOMIC DNA]</scope>
    <source>
        <strain evidence="2 3">KCTC 22299</strain>
    </source>
</reference>
<keyword evidence="1" id="KW-0812">Transmembrane</keyword>
<proteinExistence type="predicted"/>
<accession>A0A6P0UKQ0</accession>